<keyword evidence="3" id="KW-1185">Reference proteome</keyword>
<evidence type="ECO:0000313" key="2">
    <source>
        <dbReference type="EMBL" id="MBD2684811.1"/>
    </source>
</evidence>
<sequence>MVNQNPKNLYPRIFNNVYPQINGIKKGILYKTIQIIVNEEQSQLQIETIKICNLFGIRPSADKEDDRKIIDDLLDEILKKSIAKEPARMAISGFLKGDNMFFKGENMEWIFVAAAFTFVGLFYYKQIRDKKDQEKIKPTITATQEQPIYQRPIPADLCLVVPASIASNFINRSNLKVDELIYLIDNASYFLCTSVKVADANEQNLEITDDNISSDSIREVYIRININDGRNMINQDVRFSLKNNLPSQADCTVKKLACLGNLSGLKKFNRI</sequence>
<dbReference type="EMBL" id="JACJTM010000009">
    <property type="protein sequence ID" value="MBD2684811.1"/>
    <property type="molecule type" value="Genomic_DNA"/>
</dbReference>
<reference evidence="2 3" key="1">
    <citation type="journal article" date="2020" name="ISME J.">
        <title>Comparative genomics reveals insights into cyanobacterial evolution and habitat adaptation.</title>
        <authorList>
            <person name="Chen M.Y."/>
            <person name="Teng W.K."/>
            <person name="Zhao L."/>
            <person name="Hu C.X."/>
            <person name="Zhou Y.K."/>
            <person name="Han B.P."/>
            <person name="Song L.R."/>
            <person name="Shu W.S."/>
        </authorList>
    </citation>
    <scope>NUCLEOTIDE SEQUENCE [LARGE SCALE GENOMIC DNA]</scope>
    <source>
        <strain evidence="2 3">FACHB-1249</strain>
    </source>
</reference>
<proteinExistence type="predicted"/>
<keyword evidence="1" id="KW-1133">Transmembrane helix</keyword>
<protein>
    <submittedName>
        <fullName evidence="2">Uncharacterized protein</fullName>
    </submittedName>
</protein>
<keyword evidence="1" id="KW-0472">Membrane</keyword>
<name>A0ABR8IND3_APHFL</name>
<keyword evidence="1" id="KW-0812">Transmembrane</keyword>
<dbReference type="Proteomes" id="UP000660270">
    <property type="component" value="Unassembled WGS sequence"/>
</dbReference>
<gene>
    <name evidence="2" type="ORF">H6G43_06045</name>
</gene>
<comment type="caution">
    <text evidence="2">The sequence shown here is derived from an EMBL/GenBank/DDBJ whole genome shotgun (WGS) entry which is preliminary data.</text>
</comment>
<dbReference type="RefSeq" id="WP_190387703.1">
    <property type="nucleotide sequence ID" value="NZ_JACJTM010000009.1"/>
</dbReference>
<evidence type="ECO:0000256" key="1">
    <source>
        <dbReference type="SAM" id="Phobius"/>
    </source>
</evidence>
<accession>A0ABR8IND3</accession>
<feature type="transmembrane region" description="Helical" evidence="1">
    <location>
        <begin position="107"/>
        <end position="124"/>
    </location>
</feature>
<organism evidence="2 3">
    <name type="scientific">Aphanizomenon flos-aquae FACHB-1249</name>
    <dbReference type="NCBI Taxonomy" id="2692889"/>
    <lineage>
        <taxon>Bacteria</taxon>
        <taxon>Bacillati</taxon>
        <taxon>Cyanobacteriota</taxon>
        <taxon>Cyanophyceae</taxon>
        <taxon>Nostocales</taxon>
        <taxon>Aphanizomenonaceae</taxon>
        <taxon>Aphanizomenon</taxon>
    </lineage>
</organism>
<evidence type="ECO:0000313" key="3">
    <source>
        <dbReference type="Proteomes" id="UP000660270"/>
    </source>
</evidence>
<dbReference type="GeneID" id="78219683"/>